<feature type="non-terminal residue" evidence="5">
    <location>
        <position position="1"/>
    </location>
</feature>
<evidence type="ECO:0000256" key="4">
    <source>
        <dbReference type="ARBA" id="ARBA00022840"/>
    </source>
</evidence>
<reference evidence="5" key="1">
    <citation type="submission" date="2021-02" db="EMBL/GenBank/DDBJ databases">
        <authorList>
            <person name="Nowell W R."/>
        </authorList>
    </citation>
    <scope>NUCLEOTIDE SEQUENCE</scope>
</reference>
<comment type="caution">
    <text evidence="5">The sequence shown here is derived from an EMBL/GenBank/DDBJ whole genome shotgun (WGS) entry which is preliminary data.</text>
</comment>
<evidence type="ECO:0000256" key="1">
    <source>
        <dbReference type="ARBA" id="ARBA00022741"/>
    </source>
</evidence>
<dbReference type="GO" id="GO:0016787">
    <property type="term" value="F:hydrolase activity"/>
    <property type="evidence" value="ECO:0007669"/>
    <property type="project" value="UniProtKB-KW"/>
</dbReference>
<keyword evidence="1" id="KW-0547">Nucleotide-binding</keyword>
<dbReference type="Gene3D" id="3.40.50.300">
    <property type="entry name" value="P-loop containing nucleotide triphosphate hydrolases"/>
    <property type="match status" value="1"/>
</dbReference>
<name>A0A8S3D8E1_9BILA</name>
<evidence type="ECO:0000256" key="3">
    <source>
        <dbReference type="ARBA" id="ARBA00022806"/>
    </source>
</evidence>
<keyword evidence="3" id="KW-0347">Helicase</keyword>
<sequence length="55" mass="6159">MGFAETMKSIVSNLPKERQTMLFSATQTKSIRELALVSLEKPVYISVHEKSNTST</sequence>
<protein>
    <submittedName>
        <fullName evidence="5">Uncharacterized protein</fullName>
    </submittedName>
</protein>
<dbReference type="PANTHER" id="PTHR47959:SF1">
    <property type="entry name" value="ATP-DEPENDENT RNA HELICASE DBPA"/>
    <property type="match status" value="1"/>
</dbReference>
<dbReference type="EMBL" id="CAJOBJ010187476">
    <property type="protein sequence ID" value="CAF4941255.1"/>
    <property type="molecule type" value="Genomic_DNA"/>
</dbReference>
<evidence type="ECO:0000256" key="2">
    <source>
        <dbReference type="ARBA" id="ARBA00022801"/>
    </source>
</evidence>
<evidence type="ECO:0000313" key="5">
    <source>
        <dbReference type="EMBL" id="CAF4941255.1"/>
    </source>
</evidence>
<dbReference type="GO" id="GO:0005829">
    <property type="term" value="C:cytosol"/>
    <property type="evidence" value="ECO:0007669"/>
    <property type="project" value="TreeGrafter"/>
</dbReference>
<evidence type="ECO:0000313" key="6">
    <source>
        <dbReference type="EMBL" id="CAF4973118.1"/>
    </source>
</evidence>
<dbReference type="GO" id="GO:0003724">
    <property type="term" value="F:RNA helicase activity"/>
    <property type="evidence" value="ECO:0007669"/>
    <property type="project" value="TreeGrafter"/>
</dbReference>
<dbReference type="Proteomes" id="UP000681720">
    <property type="component" value="Unassembled WGS sequence"/>
</dbReference>
<evidence type="ECO:0000313" key="7">
    <source>
        <dbReference type="Proteomes" id="UP000681720"/>
    </source>
</evidence>
<dbReference type="InterPro" id="IPR027417">
    <property type="entry name" value="P-loop_NTPase"/>
</dbReference>
<dbReference type="InterPro" id="IPR050079">
    <property type="entry name" value="DEAD_box_RNA_helicase"/>
</dbReference>
<dbReference type="GO" id="GO:0005524">
    <property type="term" value="F:ATP binding"/>
    <property type="evidence" value="ECO:0007669"/>
    <property type="project" value="UniProtKB-KW"/>
</dbReference>
<organism evidence="5 7">
    <name type="scientific">Rotaria magnacalcarata</name>
    <dbReference type="NCBI Taxonomy" id="392030"/>
    <lineage>
        <taxon>Eukaryota</taxon>
        <taxon>Metazoa</taxon>
        <taxon>Spiralia</taxon>
        <taxon>Gnathifera</taxon>
        <taxon>Rotifera</taxon>
        <taxon>Eurotatoria</taxon>
        <taxon>Bdelloidea</taxon>
        <taxon>Philodinida</taxon>
        <taxon>Philodinidae</taxon>
        <taxon>Rotaria</taxon>
    </lineage>
</organism>
<keyword evidence="4" id="KW-0067">ATP-binding</keyword>
<proteinExistence type="predicted"/>
<accession>A0A8S3D8E1</accession>
<gene>
    <name evidence="5" type="ORF">GIL414_LOCUS53830</name>
    <name evidence="6" type="ORF">GIL414_LOCUS55545</name>
</gene>
<keyword evidence="2" id="KW-0378">Hydrolase</keyword>
<dbReference type="SUPFAM" id="SSF52540">
    <property type="entry name" value="P-loop containing nucleoside triphosphate hydrolases"/>
    <property type="match status" value="1"/>
</dbReference>
<dbReference type="AlphaFoldDB" id="A0A8S3D8E1"/>
<dbReference type="PANTHER" id="PTHR47959">
    <property type="entry name" value="ATP-DEPENDENT RNA HELICASE RHLE-RELATED"/>
    <property type="match status" value="1"/>
</dbReference>
<dbReference type="EMBL" id="CAJOBJ010197469">
    <property type="protein sequence ID" value="CAF4973118.1"/>
    <property type="molecule type" value="Genomic_DNA"/>
</dbReference>